<reference evidence="2 3" key="1">
    <citation type="journal article" date="2022" name="G3 (Bethesda)">
        <title>Enemy or ally: a genomic approach to elucidate the lifestyle of Phyllosticta citrichinaensis.</title>
        <authorList>
            <person name="Buijs V.A."/>
            <person name="Groenewald J.Z."/>
            <person name="Haridas S."/>
            <person name="LaButti K.M."/>
            <person name="Lipzen A."/>
            <person name="Martin F.M."/>
            <person name="Barry K."/>
            <person name="Grigoriev I.V."/>
            <person name="Crous P.W."/>
            <person name="Seidl M.F."/>
        </authorList>
    </citation>
    <scope>NUCLEOTIDE SEQUENCE [LARGE SCALE GENOMIC DNA]</scope>
    <source>
        <strain evidence="2 3">CBS 129764</strain>
    </source>
</reference>
<comment type="caution">
    <text evidence="2">The sequence shown here is derived from an EMBL/GenBank/DDBJ whole genome shotgun (WGS) entry which is preliminary data.</text>
</comment>
<keyword evidence="1" id="KW-0812">Transmembrane</keyword>
<name>A0ABR1XFD3_9PEZI</name>
<proteinExistence type="predicted"/>
<organism evidence="2 3">
    <name type="scientific">Phyllosticta citrichinensis</name>
    <dbReference type="NCBI Taxonomy" id="1130410"/>
    <lineage>
        <taxon>Eukaryota</taxon>
        <taxon>Fungi</taxon>
        <taxon>Dikarya</taxon>
        <taxon>Ascomycota</taxon>
        <taxon>Pezizomycotina</taxon>
        <taxon>Dothideomycetes</taxon>
        <taxon>Dothideomycetes incertae sedis</taxon>
        <taxon>Botryosphaeriales</taxon>
        <taxon>Phyllostictaceae</taxon>
        <taxon>Phyllosticta</taxon>
    </lineage>
</organism>
<keyword evidence="3" id="KW-1185">Reference proteome</keyword>
<sequence>MWDNLSILYFIYTTNRLSTNPVHFAAAAAIVPIPLLETSIAFFDLFVLRFAAAPAAIPIPATYYKRTFSSTQTSLPSSSLFAAIILIAVLFIVLLFILKAQPDLIS</sequence>
<evidence type="ECO:0000313" key="2">
    <source>
        <dbReference type="EMBL" id="KAK8152092.1"/>
    </source>
</evidence>
<evidence type="ECO:0000256" key="1">
    <source>
        <dbReference type="SAM" id="Phobius"/>
    </source>
</evidence>
<evidence type="ECO:0000313" key="3">
    <source>
        <dbReference type="Proteomes" id="UP001456524"/>
    </source>
</evidence>
<feature type="transmembrane region" description="Helical" evidence="1">
    <location>
        <begin position="80"/>
        <end position="98"/>
    </location>
</feature>
<keyword evidence="1" id="KW-1133">Transmembrane helix</keyword>
<gene>
    <name evidence="2" type="ORF">IWX90DRAFT_517616</name>
</gene>
<accession>A0ABR1XFD3</accession>
<dbReference type="EMBL" id="JBBWUH010000015">
    <property type="protein sequence ID" value="KAK8152092.1"/>
    <property type="molecule type" value="Genomic_DNA"/>
</dbReference>
<protein>
    <submittedName>
        <fullName evidence="2">Uncharacterized protein</fullName>
    </submittedName>
</protein>
<dbReference type="Proteomes" id="UP001456524">
    <property type="component" value="Unassembled WGS sequence"/>
</dbReference>
<keyword evidence="1" id="KW-0472">Membrane</keyword>